<gene>
    <name evidence="2" type="ORF">HYPSUDRAFT_214338</name>
</gene>
<feature type="compositionally biased region" description="Polar residues" evidence="1">
    <location>
        <begin position="201"/>
        <end position="211"/>
    </location>
</feature>
<keyword evidence="3" id="KW-1185">Reference proteome</keyword>
<protein>
    <submittedName>
        <fullName evidence="2">Uncharacterized protein</fullName>
    </submittedName>
</protein>
<evidence type="ECO:0000313" key="2">
    <source>
        <dbReference type="EMBL" id="KJA24746.1"/>
    </source>
</evidence>
<dbReference type="EMBL" id="KN817535">
    <property type="protein sequence ID" value="KJA24746.1"/>
    <property type="molecule type" value="Genomic_DNA"/>
</dbReference>
<dbReference type="Proteomes" id="UP000054270">
    <property type="component" value="Unassembled WGS sequence"/>
</dbReference>
<dbReference type="AlphaFoldDB" id="A0A0D2P7Z3"/>
<reference evidence="3" key="1">
    <citation type="submission" date="2014-04" db="EMBL/GenBank/DDBJ databases">
        <title>Evolutionary Origins and Diversification of the Mycorrhizal Mutualists.</title>
        <authorList>
            <consortium name="DOE Joint Genome Institute"/>
            <consortium name="Mycorrhizal Genomics Consortium"/>
            <person name="Kohler A."/>
            <person name="Kuo A."/>
            <person name="Nagy L.G."/>
            <person name="Floudas D."/>
            <person name="Copeland A."/>
            <person name="Barry K.W."/>
            <person name="Cichocki N."/>
            <person name="Veneault-Fourrey C."/>
            <person name="LaButti K."/>
            <person name="Lindquist E.A."/>
            <person name="Lipzen A."/>
            <person name="Lundell T."/>
            <person name="Morin E."/>
            <person name="Murat C."/>
            <person name="Riley R."/>
            <person name="Ohm R."/>
            <person name="Sun H."/>
            <person name="Tunlid A."/>
            <person name="Henrissat B."/>
            <person name="Grigoriev I.V."/>
            <person name="Hibbett D.S."/>
            <person name="Martin F."/>
        </authorList>
    </citation>
    <scope>NUCLEOTIDE SEQUENCE [LARGE SCALE GENOMIC DNA]</scope>
    <source>
        <strain evidence="3">FD-334 SS-4</strain>
    </source>
</reference>
<name>A0A0D2P7Z3_HYPSF</name>
<feature type="region of interest" description="Disordered" evidence="1">
    <location>
        <begin position="194"/>
        <end position="231"/>
    </location>
</feature>
<accession>A0A0D2P7Z3</accession>
<organism evidence="2 3">
    <name type="scientific">Hypholoma sublateritium (strain FD-334 SS-4)</name>
    <dbReference type="NCBI Taxonomy" id="945553"/>
    <lineage>
        <taxon>Eukaryota</taxon>
        <taxon>Fungi</taxon>
        <taxon>Dikarya</taxon>
        <taxon>Basidiomycota</taxon>
        <taxon>Agaricomycotina</taxon>
        <taxon>Agaricomycetes</taxon>
        <taxon>Agaricomycetidae</taxon>
        <taxon>Agaricales</taxon>
        <taxon>Agaricineae</taxon>
        <taxon>Strophariaceae</taxon>
        <taxon>Hypholoma</taxon>
    </lineage>
</organism>
<evidence type="ECO:0000256" key="1">
    <source>
        <dbReference type="SAM" id="MobiDB-lite"/>
    </source>
</evidence>
<feature type="region of interest" description="Disordered" evidence="1">
    <location>
        <begin position="157"/>
        <end position="177"/>
    </location>
</feature>
<sequence length="266" mass="29556">MRAIMLYRRPPRIRHARYALLSARLRASTYVQRVARCTVLACFLPVSPLLFTLVMSACSSTRTPRACYSCARGVHVVRREQGCTELDRADYPRRERVARLSFSIALGGVDTDMESMEMDMTVDRRACGCDGGKYCRSLQTSLPVSSSMSSFILKDTREKDAGREAAPVGGAGSGKSDILPRILHENRVDGEYMENSRGDLSCTSLKQTGDSGANRDERELEGKGDADTPRPTTVARKLMQMPTTRTTHRGARRNGGLYDRQLFAFV</sequence>
<feature type="compositionally biased region" description="Basic and acidic residues" evidence="1">
    <location>
        <begin position="213"/>
        <end position="228"/>
    </location>
</feature>
<proteinExistence type="predicted"/>
<evidence type="ECO:0000313" key="3">
    <source>
        <dbReference type="Proteomes" id="UP000054270"/>
    </source>
</evidence>